<evidence type="ECO:0000256" key="8">
    <source>
        <dbReference type="ARBA" id="ARBA00022989"/>
    </source>
</evidence>
<keyword evidence="5" id="KW-0997">Cell inner membrane</keyword>
<feature type="transmembrane region" description="Helical" evidence="11">
    <location>
        <begin position="20"/>
        <end position="42"/>
    </location>
</feature>
<dbReference type="GO" id="GO:0022857">
    <property type="term" value="F:transmembrane transporter activity"/>
    <property type="evidence" value="ECO:0007669"/>
    <property type="project" value="InterPro"/>
</dbReference>
<sequence length="232" mass="26612">MNNLWAEYTPLFANGVWVTLQLTFISSFIGLAFALPLAFAALSRNPLFSAPVSAFSYFFRGTPLLVQIYLLYYGLGQFSAELRQIPWLWNIVKQPYWCAIIAFSLNTCAYTIEIFKGSFRNTAKGEIEAAIAMGMSQWQIFYRIIFPSGFRRALPAYSNEVIFMLHGTAQVFVIALVNLDILGVARKMQRATFYDFTPYLIAACLYLLITFLLVFIFKKCEKRWLSYLQTAH</sequence>
<evidence type="ECO:0000256" key="9">
    <source>
        <dbReference type="ARBA" id="ARBA00023136"/>
    </source>
</evidence>
<evidence type="ECO:0000256" key="7">
    <source>
        <dbReference type="ARBA" id="ARBA00022970"/>
    </source>
</evidence>
<proteinExistence type="inferred from homology"/>
<feature type="transmembrane region" description="Helical" evidence="11">
    <location>
        <begin position="94"/>
        <end position="115"/>
    </location>
</feature>
<evidence type="ECO:0000259" key="12">
    <source>
        <dbReference type="PROSITE" id="PS50928"/>
    </source>
</evidence>
<evidence type="ECO:0000256" key="10">
    <source>
        <dbReference type="ARBA" id="ARBA00040319"/>
    </source>
</evidence>
<evidence type="ECO:0000256" key="4">
    <source>
        <dbReference type="ARBA" id="ARBA00022475"/>
    </source>
</evidence>
<dbReference type="GeneID" id="58263309"/>
<dbReference type="AlphaFoldDB" id="A0A165I5Q3"/>
<dbReference type="Proteomes" id="UP000680020">
    <property type="component" value="Unassembled WGS sequence"/>
</dbReference>
<dbReference type="GO" id="GO:0006865">
    <property type="term" value="P:amino acid transport"/>
    <property type="evidence" value="ECO:0007669"/>
    <property type="project" value="UniProtKB-KW"/>
</dbReference>
<gene>
    <name evidence="13" type="ORF">J7561_00380</name>
</gene>
<dbReference type="NCBIfam" id="TIGR01726">
    <property type="entry name" value="HEQRo_perm_3TM"/>
    <property type="match status" value="1"/>
</dbReference>
<dbReference type="Pfam" id="PF00528">
    <property type="entry name" value="BPD_transp_1"/>
    <property type="match status" value="1"/>
</dbReference>
<evidence type="ECO:0000256" key="2">
    <source>
        <dbReference type="ARBA" id="ARBA00010072"/>
    </source>
</evidence>
<dbReference type="PROSITE" id="PS50928">
    <property type="entry name" value="ABC_TM1"/>
    <property type="match status" value="1"/>
</dbReference>
<dbReference type="Gene3D" id="1.10.3720.10">
    <property type="entry name" value="MetI-like"/>
    <property type="match status" value="1"/>
</dbReference>
<dbReference type="InterPro" id="IPR010065">
    <property type="entry name" value="AA_ABC_transptr_permease_3TM"/>
</dbReference>
<evidence type="ECO:0000256" key="5">
    <source>
        <dbReference type="ARBA" id="ARBA00022519"/>
    </source>
</evidence>
<feature type="transmembrane region" description="Helical" evidence="11">
    <location>
        <begin position="54"/>
        <end position="74"/>
    </location>
</feature>
<dbReference type="PANTHER" id="PTHR30614">
    <property type="entry name" value="MEMBRANE COMPONENT OF AMINO ACID ABC TRANSPORTER"/>
    <property type="match status" value="1"/>
</dbReference>
<name>A0A165I5Q3_9GAMM</name>
<evidence type="ECO:0000313" key="13">
    <source>
        <dbReference type="EMBL" id="MBS7823658.1"/>
    </source>
</evidence>
<evidence type="ECO:0000256" key="6">
    <source>
        <dbReference type="ARBA" id="ARBA00022692"/>
    </source>
</evidence>
<keyword evidence="8 11" id="KW-1133">Transmembrane helix</keyword>
<reference evidence="13" key="1">
    <citation type="submission" date="2021-03" db="EMBL/GenBank/DDBJ databases">
        <title>Identification and antibiotic profiling of Wohlfahrtiimonas chitiniclastica, an underestimated human pathogen.</title>
        <authorList>
            <person name="Kopf A."/>
            <person name="Bunk B."/>
            <person name="Coldewey S."/>
            <person name="Gunzer F."/>
            <person name="Riedel T."/>
            <person name="Schroettner P."/>
        </authorList>
    </citation>
    <scope>NUCLEOTIDE SEQUENCE</scope>
    <source>
        <strain evidence="13">DSM 100917</strain>
    </source>
</reference>
<dbReference type="RefSeq" id="WP_008315016.1">
    <property type="nucleotide sequence ID" value="NZ_CP115969.1"/>
</dbReference>
<feature type="domain" description="ABC transmembrane type-1" evidence="12">
    <location>
        <begin position="16"/>
        <end position="217"/>
    </location>
</feature>
<evidence type="ECO:0000256" key="3">
    <source>
        <dbReference type="ARBA" id="ARBA00022448"/>
    </source>
</evidence>
<comment type="caution">
    <text evidence="13">The sequence shown here is derived from an EMBL/GenBank/DDBJ whole genome shotgun (WGS) entry which is preliminary data.</text>
</comment>
<evidence type="ECO:0000256" key="11">
    <source>
        <dbReference type="RuleBase" id="RU363032"/>
    </source>
</evidence>
<organism evidence="13 14">
    <name type="scientific">Wohlfahrtiimonas chitiniclastica</name>
    <dbReference type="NCBI Taxonomy" id="400946"/>
    <lineage>
        <taxon>Bacteria</taxon>
        <taxon>Pseudomonadati</taxon>
        <taxon>Pseudomonadota</taxon>
        <taxon>Gammaproteobacteria</taxon>
        <taxon>Cardiobacteriales</taxon>
        <taxon>Ignatzschineriaceae</taxon>
        <taxon>Wohlfahrtiimonas</taxon>
    </lineage>
</organism>
<dbReference type="GO" id="GO:0043190">
    <property type="term" value="C:ATP-binding cassette (ABC) transporter complex"/>
    <property type="evidence" value="ECO:0007669"/>
    <property type="project" value="InterPro"/>
</dbReference>
<dbReference type="InterPro" id="IPR043429">
    <property type="entry name" value="ArtM/GltK/GlnP/TcyL/YhdX-like"/>
</dbReference>
<accession>A0A165I5Q3</accession>
<keyword evidence="9 11" id="KW-0472">Membrane</keyword>
<comment type="similarity">
    <text evidence="2">Belongs to the binding-protein-dependent transport system permease family. HisMQ subfamily.</text>
</comment>
<feature type="transmembrane region" description="Helical" evidence="11">
    <location>
        <begin position="161"/>
        <end position="179"/>
    </location>
</feature>
<evidence type="ECO:0000313" key="14">
    <source>
        <dbReference type="Proteomes" id="UP000680020"/>
    </source>
</evidence>
<evidence type="ECO:0000256" key="1">
    <source>
        <dbReference type="ARBA" id="ARBA00004429"/>
    </source>
</evidence>
<dbReference type="EMBL" id="JAGIBU010000001">
    <property type="protein sequence ID" value="MBS7823658.1"/>
    <property type="molecule type" value="Genomic_DNA"/>
</dbReference>
<keyword evidence="7" id="KW-0029">Amino-acid transport</keyword>
<dbReference type="InterPro" id="IPR035906">
    <property type="entry name" value="MetI-like_sf"/>
</dbReference>
<keyword evidence="3 11" id="KW-0813">Transport</keyword>
<keyword evidence="6 11" id="KW-0812">Transmembrane</keyword>
<dbReference type="InterPro" id="IPR000515">
    <property type="entry name" value="MetI-like"/>
</dbReference>
<dbReference type="SUPFAM" id="SSF161098">
    <property type="entry name" value="MetI-like"/>
    <property type="match status" value="1"/>
</dbReference>
<keyword evidence="4" id="KW-1003">Cell membrane</keyword>
<dbReference type="PANTHER" id="PTHR30614:SF10">
    <property type="entry name" value="ARGININE ABC TRANSPORTER PERMEASE PROTEIN ARTM"/>
    <property type="match status" value="1"/>
</dbReference>
<feature type="transmembrane region" description="Helical" evidence="11">
    <location>
        <begin position="199"/>
        <end position="217"/>
    </location>
</feature>
<comment type="subcellular location">
    <subcellularLocation>
        <location evidence="1">Cell inner membrane</location>
        <topology evidence="1">Multi-pass membrane protein</topology>
    </subcellularLocation>
    <subcellularLocation>
        <location evidence="11">Cell membrane</location>
        <topology evidence="11">Multi-pass membrane protein</topology>
    </subcellularLocation>
</comment>
<protein>
    <recommendedName>
        <fullName evidence="10">Arginine ABC transporter permease protein ArtM</fullName>
    </recommendedName>
</protein>
<dbReference type="CDD" id="cd06261">
    <property type="entry name" value="TM_PBP2"/>
    <property type="match status" value="1"/>
</dbReference>